<evidence type="ECO:0008006" key="2">
    <source>
        <dbReference type="Google" id="ProtNLM"/>
    </source>
</evidence>
<protein>
    <recommendedName>
        <fullName evidence="2">DUF1840 domain-containing protein</fullName>
    </recommendedName>
</protein>
<accession>A0A1J5PWV6</accession>
<reference evidence="1" key="1">
    <citation type="submission" date="2016-10" db="EMBL/GenBank/DDBJ databases">
        <title>Sequence of Gallionella enrichment culture.</title>
        <authorList>
            <person name="Poehlein A."/>
            <person name="Muehling M."/>
            <person name="Daniel R."/>
        </authorList>
    </citation>
    <scope>NUCLEOTIDE SEQUENCE</scope>
</reference>
<dbReference type="InterPro" id="IPR014991">
    <property type="entry name" value="DUF1840"/>
</dbReference>
<gene>
    <name evidence="1" type="ORF">GALL_423590</name>
</gene>
<sequence length="107" mass="11306">MIYKFQSKADSDLFMNVGPAERILSVIGKAAGPKGIIEPAEMPAAIAALEAAVAEEEQARDAAVQAAAADGQVVSAAQPIGLKQRSWPFIQMLKRCQQADTPVVWGV</sequence>
<dbReference type="AlphaFoldDB" id="A0A1J5PWV6"/>
<dbReference type="EMBL" id="MLJW01002002">
    <property type="protein sequence ID" value="OIQ75966.1"/>
    <property type="molecule type" value="Genomic_DNA"/>
</dbReference>
<dbReference type="Pfam" id="PF08895">
    <property type="entry name" value="DUF1840"/>
    <property type="match status" value="1"/>
</dbReference>
<comment type="caution">
    <text evidence="1">The sequence shown here is derived from an EMBL/GenBank/DDBJ whole genome shotgun (WGS) entry which is preliminary data.</text>
</comment>
<evidence type="ECO:0000313" key="1">
    <source>
        <dbReference type="EMBL" id="OIQ75966.1"/>
    </source>
</evidence>
<proteinExistence type="predicted"/>
<organism evidence="1">
    <name type="scientific">mine drainage metagenome</name>
    <dbReference type="NCBI Taxonomy" id="410659"/>
    <lineage>
        <taxon>unclassified sequences</taxon>
        <taxon>metagenomes</taxon>
        <taxon>ecological metagenomes</taxon>
    </lineage>
</organism>
<name>A0A1J5PWV6_9ZZZZ</name>